<dbReference type="InterPro" id="IPR041687">
    <property type="entry name" value="HTH_46"/>
</dbReference>
<sequence>METIFKNLMDIETEYTTAVERLFTAMKDIGENHTYKKNEAFFDFKNNEQNILLIESGAFGFYRQNDRLLMQESLAPAIFGLVMVSYNPDVILFAHSKLSAKVVPWESALRIIEQEGLWHEVVIVLGKIIKVYVERDMNLIGRDAYHIIKHHLNLLMLLSVEERYSTTAVKFITNRSMLSRSRVMDILKKLNDGEYISIKNGILNKINSLPDRF</sequence>
<dbReference type="RefSeq" id="WP_034495865.1">
    <property type="nucleotide sequence ID" value="NZ_JMPI01000030.1"/>
</dbReference>
<evidence type="ECO:0000259" key="1">
    <source>
        <dbReference type="Pfam" id="PF15977"/>
    </source>
</evidence>
<dbReference type="EMBL" id="JMPI01000030">
    <property type="protein sequence ID" value="KFC81431.1"/>
    <property type="molecule type" value="Genomic_DNA"/>
</dbReference>
<evidence type="ECO:0000313" key="3">
    <source>
        <dbReference type="Proteomes" id="UP000028653"/>
    </source>
</evidence>
<protein>
    <submittedName>
        <fullName evidence="2">Putative transcriptional regulator</fullName>
    </submittedName>
</protein>
<evidence type="ECO:0000313" key="2">
    <source>
        <dbReference type="EMBL" id="KFC81431.1"/>
    </source>
</evidence>
<dbReference type="STRING" id="1006004.GBAG_2215"/>
<comment type="caution">
    <text evidence="2">The sequence shown here is derived from an EMBL/GenBank/DDBJ whole genome shotgun (WGS) entry which is preliminary data.</text>
</comment>
<keyword evidence="3" id="KW-1185">Reference proteome</keyword>
<reference evidence="2 3" key="1">
    <citation type="submission" date="2014-05" db="EMBL/GenBank/DDBJ databases">
        <title>ATOL: Assembling a taxonomically balanced genome-scale reconstruction of the evolutionary history of the Enterobacteriaceae.</title>
        <authorList>
            <person name="Plunkett G.III."/>
            <person name="Neeno-Eckwall E.C."/>
            <person name="Glasner J.D."/>
            <person name="Perna N.T."/>
        </authorList>
    </citation>
    <scope>NUCLEOTIDE SEQUENCE [LARGE SCALE GENOMIC DNA]</scope>
    <source>
        <strain evidence="2 3">ATCC 33320</strain>
    </source>
</reference>
<gene>
    <name evidence="2" type="ORF">GBAG_2215</name>
</gene>
<proteinExistence type="predicted"/>
<dbReference type="Pfam" id="PF15977">
    <property type="entry name" value="HTH_46"/>
    <property type="match status" value="1"/>
</dbReference>
<dbReference type="AlphaFoldDB" id="A0A085GCI6"/>
<organism evidence="2 3">
    <name type="scientific">Buttiauxella agrestis ATCC 33320</name>
    <dbReference type="NCBI Taxonomy" id="1006004"/>
    <lineage>
        <taxon>Bacteria</taxon>
        <taxon>Pseudomonadati</taxon>
        <taxon>Pseudomonadota</taxon>
        <taxon>Gammaproteobacteria</taxon>
        <taxon>Enterobacterales</taxon>
        <taxon>Enterobacteriaceae</taxon>
        <taxon>Buttiauxella</taxon>
    </lineage>
</organism>
<dbReference type="eggNOG" id="COG0664">
    <property type="taxonomic scope" value="Bacteria"/>
</dbReference>
<dbReference type="Proteomes" id="UP000028653">
    <property type="component" value="Unassembled WGS sequence"/>
</dbReference>
<dbReference type="OrthoDB" id="6563600at2"/>
<name>A0A085GCI6_9ENTR</name>
<feature type="domain" description="IprA winged helix-turn-helix" evidence="1">
    <location>
        <begin position="144"/>
        <end position="211"/>
    </location>
</feature>
<accession>A0A085GCI6</accession>